<evidence type="ECO:0000256" key="6">
    <source>
        <dbReference type="ARBA" id="ARBA00023136"/>
    </source>
</evidence>
<evidence type="ECO:0000256" key="7">
    <source>
        <dbReference type="ARBA" id="ARBA00023237"/>
    </source>
</evidence>
<dbReference type="KEGG" id="btur:DB313_00720"/>
<dbReference type="InterPro" id="IPR003423">
    <property type="entry name" value="OMP_efflux"/>
</dbReference>
<reference evidence="9 10" key="1">
    <citation type="journal article" date="2018" name="Infect. Genet. Evol.">
        <title>Genome-wide analysis of Borrelia turcica and 'Candidatus Borrelia tachyglossi' shows relapsing fever-like genomes with unique genomic links to Lyme disease Borrelia.</title>
        <authorList>
            <person name="Gofton A.W."/>
            <person name="Margos G."/>
            <person name="Fingerle V."/>
            <person name="Hepner S."/>
            <person name="Loh S.M."/>
            <person name="Ryan U."/>
            <person name="Irwin P."/>
            <person name="Oskam C.L."/>
        </authorList>
    </citation>
    <scope>NUCLEOTIDE SEQUENCE [LARGE SCALE GENOMIC DNA]</scope>
    <source>
        <strain evidence="9 10">IST7</strain>
    </source>
</reference>
<comment type="similarity">
    <text evidence="2">Belongs to the outer membrane factor (OMF) (TC 1.B.17) family.</text>
</comment>
<comment type="subcellular location">
    <subcellularLocation>
        <location evidence="1">Cell outer membrane</location>
    </subcellularLocation>
</comment>
<dbReference type="Pfam" id="PF02321">
    <property type="entry name" value="OEP"/>
    <property type="match status" value="1"/>
</dbReference>
<dbReference type="SUPFAM" id="SSF56954">
    <property type="entry name" value="Outer membrane efflux proteins (OEP)"/>
    <property type="match status" value="1"/>
</dbReference>
<name>A0A386PMA4_9SPIR</name>
<gene>
    <name evidence="9" type="ORF">DB313_00720</name>
</gene>
<evidence type="ECO:0000256" key="3">
    <source>
        <dbReference type="ARBA" id="ARBA00022448"/>
    </source>
</evidence>
<evidence type="ECO:0000256" key="4">
    <source>
        <dbReference type="ARBA" id="ARBA00022452"/>
    </source>
</evidence>
<dbReference type="GO" id="GO:0015562">
    <property type="term" value="F:efflux transmembrane transporter activity"/>
    <property type="evidence" value="ECO:0007669"/>
    <property type="project" value="InterPro"/>
</dbReference>
<dbReference type="AlphaFoldDB" id="A0A386PMA4"/>
<feature type="coiled-coil region" evidence="8">
    <location>
        <begin position="118"/>
        <end position="145"/>
    </location>
</feature>
<accession>A0A386PMA4</accession>
<protein>
    <submittedName>
        <fullName evidence="9">TolC family protein</fullName>
    </submittedName>
</protein>
<dbReference type="PANTHER" id="PTHR30026">
    <property type="entry name" value="OUTER MEMBRANE PROTEIN TOLC"/>
    <property type="match status" value="1"/>
</dbReference>
<keyword evidence="3" id="KW-0813">Transport</keyword>
<sequence length="403" mass="45662">MQISPEDAVRMALDSNLDAKNAEYREKIKRLYKDNAWNVFVPSLGVNAGLSRVPSSMPNSEEKDYWGVGLGASANLALNPSVFKKLQLTILDYERAKIDREKAIRNIRLGVLKMYNELIALKITLEVLESQLKNSKLKYDQASIAYNNGLLSELDYLDAKLKYDKSQPALDEQIINFEKLKETFKLLIGLDVLQDFETVGELSDEILDFSLLSEVIDVNELPDIRALNNSSRSIQKSLDAIWLDTFLPSFSFGISYSASIPFSGSSVGLSKNGFSASLGLQYNLTGMLPFSGNFTNIWDKDYQLEILKNQASNEIRKFKSSIVHKRKDVRRYKSILDASKMNLELSRKNYQMAFDAFNSGGIDLLKLNDIEVSYKKSDLQFIRDKLNYANAILEYKDLINALD</sequence>
<evidence type="ECO:0000256" key="1">
    <source>
        <dbReference type="ARBA" id="ARBA00004442"/>
    </source>
</evidence>
<keyword evidence="10" id="KW-1185">Reference proteome</keyword>
<keyword evidence="6" id="KW-0472">Membrane</keyword>
<keyword evidence="7" id="KW-0998">Cell outer membrane</keyword>
<dbReference type="GO" id="GO:0009279">
    <property type="term" value="C:cell outer membrane"/>
    <property type="evidence" value="ECO:0007669"/>
    <property type="project" value="UniProtKB-SubCell"/>
</dbReference>
<dbReference type="PANTHER" id="PTHR30026:SF20">
    <property type="entry name" value="OUTER MEMBRANE PROTEIN TOLC"/>
    <property type="match status" value="1"/>
</dbReference>
<evidence type="ECO:0000256" key="5">
    <source>
        <dbReference type="ARBA" id="ARBA00022692"/>
    </source>
</evidence>
<dbReference type="InterPro" id="IPR051906">
    <property type="entry name" value="TolC-like"/>
</dbReference>
<dbReference type="Proteomes" id="UP000275571">
    <property type="component" value="Chromosome"/>
</dbReference>
<dbReference type="OrthoDB" id="350263at2"/>
<evidence type="ECO:0000313" key="10">
    <source>
        <dbReference type="Proteomes" id="UP000275571"/>
    </source>
</evidence>
<keyword evidence="5" id="KW-0812">Transmembrane</keyword>
<dbReference type="GO" id="GO:1990281">
    <property type="term" value="C:efflux pump complex"/>
    <property type="evidence" value="ECO:0007669"/>
    <property type="project" value="TreeGrafter"/>
</dbReference>
<dbReference type="RefSeq" id="WP_120104637.1">
    <property type="nucleotide sequence ID" value="NZ_CP028884.1"/>
</dbReference>
<dbReference type="GO" id="GO:0015288">
    <property type="term" value="F:porin activity"/>
    <property type="evidence" value="ECO:0007669"/>
    <property type="project" value="TreeGrafter"/>
</dbReference>
<proteinExistence type="inferred from homology"/>
<keyword evidence="4" id="KW-1134">Transmembrane beta strand</keyword>
<evidence type="ECO:0000313" key="9">
    <source>
        <dbReference type="EMBL" id="AYE36716.1"/>
    </source>
</evidence>
<organism evidence="9 10">
    <name type="scientific">Borrelia turcica IST7</name>
    <dbReference type="NCBI Taxonomy" id="1104446"/>
    <lineage>
        <taxon>Bacteria</taxon>
        <taxon>Pseudomonadati</taxon>
        <taxon>Spirochaetota</taxon>
        <taxon>Spirochaetia</taxon>
        <taxon>Spirochaetales</taxon>
        <taxon>Borreliaceae</taxon>
        <taxon>Borrelia</taxon>
    </lineage>
</organism>
<dbReference type="EMBL" id="CP028884">
    <property type="protein sequence ID" value="AYE36716.1"/>
    <property type="molecule type" value="Genomic_DNA"/>
</dbReference>
<keyword evidence="8" id="KW-0175">Coiled coil</keyword>
<evidence type="ECO:0000256" key="2">
    <source>
        <dbReference type="ARBA" id="ARBA00007613"/>
    </source>
</evidence>
<dbReference type="Gene3D" id="1.20.1600.10">
    <property type="entry name" value="Outer membrane efflux proteins (OEP)"/>
    <property type="match status" value="1"/>
</dbReference>
<evidence type="ECO:0000256" key="8">
    <source>
        <dbReference type="SAM" id="Coils"/>
    </source>
</evidence>